<organism evidence="2 3">
    <name type="scientific">Stylophora pistillata</name>
    <name type="common">Smooth cauliflower coral</name>
    <dbReference type="NCBI Taxonomy" id="50429"/>
    <lineage>
        <taxon>Eukaryota</taxon>
        <taxon>Metazoa</taxon>
        <taxon>Cnidaria</taxon>
        <taxon>Anthozoa</taxon>
        <taxon>Hexacorallia</taxon>
        <taxon>Scleractinia</taxon>
        <taxon>Astrocoeniina</taxon>
        <taxon>Pocilloporidae</taxon>
        <taxon>Stylophora</taxon>
    </lineage>
</organism>
<comment type="caution">
    <text evidence="2">The sequence shown here is derived from an EMBL/GenBank/DDBJ whole genome shotgun (WGS) entry which is preliminary data.</text>
</comment>
<dbReference type="EMBL" id="LSMT01000085">
    <property type="protein sequence ID" value="PFX28356.1"/>
    <property type="molecule type" value="Genomic_DNA"/>
</dbReference>
<gene>
    <name evidence="2" type="ORF">AWC38_SpisGene6931</name>
</gene>
<protein>
    <submittedName>
        <fullName evidence="2">Uncharacterized protein</fullName>
    </submittedName>
</protein>
<evidence type="ECO:0000313" key="3">
    <source>
        <dbReference type="Proteomes" id="UP000225706"/>
    </source>
</evidence>
<keyword evidence="1" id="KW-0175">Coiled coil</keyword>
<proteinExistence type="predicted"/>
<reference evidence="3" key="1">
    <citation type="journal article" date="2017" name="bioRxiv">
        <title>Comparative analysis of the genomes of Stylophora pistillata and Acropora digitifera provides evidence for extensive differences between species of corals.</title>
        <authorList>
            <person name="Voolstra C.R."/>
            <person name="Li Y."/>
            <person name="Liew Y.J."/>
            <person name="Baumgarten S."/>
            <person name="Zoccola D."/>
            <person name="Flot J.-F."/>
            <person name="Tambutte S."/>
            <person name="Allemand D."/>
            <person name="Aranda M."/>
        </authorList>
    </citation>
    <scope>NUCLEOTIDE SEQUENCE [LARGE SCALE GENOMIC DNA]</scope>
</reference>
<keyword evidence="3" id="KW-1185">Reference proteome</keyword>
<evidence type="ECO:0000313" key="2">
    <source>
        <dbReference type="EMBL" id="PFX28356.1"/>
    </source>
</evidence>
<name>A0A2B4SG74_STYPI</name>
<accession>A0A2B4SG74</accession>
<dbReference type="OrthoDB" id="5983184at2759"/>
<dbReference type="Proteomes" id="UP000225706">
    <property type="component" value="Unassembled WGS sequence"/>
</dbReference>
<sequence length="380" mass="44121">MSRLSDQIFPNITIENFPKLQVVIRGALGDPDGGKTIEDYTKDCIVEESFQESMKEERKAIAKHFPRNQIIVSQIPQVERDLFKDFDKLRKSDYWQEMRRLVEKLKKFPIKKTLGGSPMDGQGLVELAWYLKDTMNADSWLDFGNVYTALEKNICKRSRVKLIEPLFALPTADEIETRIEDALRNFAMDCELQTEISAVHKDLQHFAGEKRKADELELKVKEAESQRKAVEKKSEEQKQNFQYQMSAKTMEIERVKREKEEAELKEKNLKQLHQEQMKTIALLKEELSKKSSGFLDFIAPVGLGLALGVCWEWNEVAKQKFGLSGKDCGVIAQEVKKLYPHAVTTAIKGYLTVRYDMLNKMIYNFPDKNHHLDYNMNWTK</sequence>
<dbReference type="AlphaFoldDB" id="A0A2B4SG74"/>
<feature type="coiled-coil region" evidence="1">
    <location>
        <begin position="206"/>
        <end position="286"/>
    </location>
</feature>
<evidence type="ECO:0000256" key="1">
    <source>
        <dbReference type="SAM" id="Coils"/>
    </source>
</evidence>